<evidence type="ECO:0000313" key="2">
    <source>
        <dbReference type="EMBL" id="CAL0333062.1"/>
    </source>
</evidence>
<dbReference type="AlphaFoldDB" id="A0AAV1YGC7"/>
<dbReference type="PANTHER" id="PTHR33168">
    <property type="entry name" value="STRESS INDUCED PROTEIN-RELATED"/>
    <property type="match status" value="1"/>
</dbReference>
<name>A0AAV1YGC7_LUPLU</name>
<evidence type="ECO:0000256" key="1">
    <source>
        <dbReference type="SAM" id="MobiDB-lite"/>
    </source>
</evidence>
<keyword evidence="3" id="KW-1185">Reference proteome</keyword>
<evidence type="ECO:0000313" key="3">
    <source>
        <dbReference type="Proteomes" id="UP001497480"/>
    </source>
</evidence>
<reference evidence="2 3" key="1">
    <citation type="submission" date="2024-03" db="EMBL/GenBank/DDBJ databases">
        <authorList>
            <person name="Martinez-Hernandez J."/>
        </authorList>
    </citation>
    <scope>NUCLEOTIDE SEQUENCE [LARGE SCALE GENOMIC DNA]</scope>
</reference>
<dbReference type="Proteomes" id="UP001497480">
    <property type="component" value="Unassembled WGS sequence"/>
</dbReference>
<feature type="region of interest" description="Disordered" evidence="1">
    <location>
        <begin position="77"/>
        <end position="99"/>
    </location>
</feature>
<organism evidence="2 3">
    <name type="scientific">Lupinus luteus</name>
    <name type="common">European yellow lupine</name>
    <dbReference type="NCBI Taxonomy" id="3873"/>
    <lineage>
        <taxon>Eukaryota</taxon>
        <taxon>Viridiplantae</taxon>
        <taxon>Streptophyta</taxon>
        <taxon>Embryophyta</taxon>
        <taxon>Tracheophyta</taxon>
        <taxon>Spermatophyta</taxon>
        <taxon>Magnoliopsida</taxon>
        <taxon>eudicotyledons</taxon>
        <taxon>Gunneridae</taxon>
        <taxon>Pentapetalae</taxon>
        <taxon>rosids</taxon>
        <taxon>fabids</taxon>
        <taxon>Fabales</taxon>
        <taxon>Fabaceae</taxon>
        <taxon>Papilionoideae</taxon>
        <taxon>50 kb inversion clade</taxon>
        <taxon>genistoids sensu lato</taxon>
        <taxon>core genistoids</taxon>
        <taxon>Genisteae</taxon>
        <taxon>Lupinus</taxon>
    </lineage>
</organism>
<comment type="caution">
    <text evidence="2">The sequence shown here is derived from an EMBL/GenBank/DDBJ whole genome shotgun (WGS) entry which is preliminary data.</text>
</comment>
<accession>A0AAV1YGC7</accession>
<feature type="compositionally biased region" description="Low complexity" evidence="1">
    <location>
        <begin position="85"/>
        <end position="95"/>
    </location>
</feature>
<protein>
    <submittedName>
        <fullName evidence="2">Uncharacterized protein</fullName>
    </submittedName>
</protein>
<gene>
    <name evidence="2" type="ORF">LLUT_LOCUS34122</name>
</gene>
<dbReference type="EMBL" id="CAXHTB010000024">
    <property type="protein sequence ID" value="CAL0333062.1"/>
    <property type="molecule type" value="Genomic_DNA"/>
</dbReference>
<feature type="region of interest" description="Disordered" evidence="1">
    <location>
        <begin position="115"/>
        <end position="152"/>
    </location>
</feature>
<proteinExistence type="predicted"/>
<sequence>MVHDGVNRESSKRPKLKYSICCFSSTISNDALENGELYYNKLSIPRTPTTPISPSSWFKKSIASEFCGDPTQVRGSSLKFRTSRRNNNNRTSQSTDFSYDPFSYALNFENEGREEFPSRNFSSRLPVSPPPTSPSSTKFSDELTETLYPKIH</sequence>